<name>T0KXH4_COLGC</name>
<dbReference type="OrthoDB" id="10250130at2759"/>
<proteinExistence type="predicted"/>
<comment type="caution">
    <text evidence="3">The sequence shown here is derived from an EMBL/GenBank/DDBJ whole genome shotgun (WGS) entry which is preliminary data.</text>
</comment>
<keyword evidence="1" id="KW-0677">Repeat</keyword>
<accession>T0KXH4</accession>
<evidence type="ECO:0000256" key="1">
    <source>
        <dbReference type="ARBA" id="ARBA00022737"/>
    </source>
</evidence>
<reference evidence="4" key="1">
    <citation type="journal article" date="2013" name="Mol. Plant Microbe Interact.">
        <title>Global aspects of pacC regulation of pathogenicity genes in Colletotrichum gloeosporioides as revealed by transcriptome analysis.</title>
        <authorList>
            <person name="Alkan N."/>
            <person name="Meng X."/>
            <person name="Friedlander G."/>
            <person name="Reuveni E."/>
            <person name="Sukno S."/>
            <person name="Sherman A."/>
            <person name="Thon M."/>
            <person name="Fluhr R."/>
            <person name="Prusky D."/>
        </authorList>
    </citation>
    <scope>NUCLEOTIDE SEQUENCE [LARGE SCALE GENOMIC DNA]</scope>
    <source>
        <strain evidence="4">Cg-14</strain>
    </source>
</reference>
<dbReference type="eggNOG" id="KOG0379">
    <property type="taxonomic scope" value="Eukaryota"/>
</dbReference>
<gene>
    <name evidence="3" type="ORF">CGLO_02748</name>
</gene>
<dbReference type="Gene3D" id="2.120.10.80">
    <property type="entry name" value="Kelch-type beta propeller"/>
    <property type="match status" value="1"/>
</dbReference>
<dbReference type="OMA" id="PRDNDVH"/>
<organism evidence="3 4">
    <name type="scientific">Colletotrichum gloeosporioides (strain Cg-14)</name>
    <name type="common">Anthracnose fungus</name>
    <name type="synonym">Glomerella cingulata</name>
    <dbReference type="NCBI Taxonomy" id="1237896"/>
    <lineage>
        <taxon>Eukaryota</taxon>
        <taxon>Fungi</taxon>
        <taxon>Dikarya</taxon>
        <taxon>Ascomycota</taxon>
        <taxon>Pezizomycotina</taxon>
        <taxon>Sordariomycetes</taxon>
        <taxon>Hypocreomycetidae</taxon>
        <taxon>Glomerellales</taxon>
        <taxon>Glomerellaceae</taxon>
        <taxon>Colletotrichum</taxon>
        <taxon>Colletotrichum gloeosporioides species complex</taxon>
    </lineage>
</organism>
<dbReference type="GO" id="GO:0019760">
    <property type="term" value="P:glucosinolate metabolic process"/>
    <property type="evidence" value="ECO:0007669"/>
    <property type="project" value="UniProtKB-ARBA"/>
</dbReference>
<sequence length="202" mass="22049">MAAYHSIASDGIDNIYVHAGCPEKGRLADLWRFTLTSKSWTQLPDAPPPARGGPSITYHDGKLYRMNGFDGKTEQGGSVDIFDCASQSWTTVAFAPDGISGPESRSVSALVTVRVQEKTHIVTMFGERDPSSLGHAGAGKMLADVWAFDLEEQTWEKVETQGDHPDPRGWFDADVAQNSVIVHGGLAEDNSRLGDVWELRFV</sequence>
<keyword evidence="2" id="KW-0408">Iron</keyword>
<dbReference type="HOGENOM" id="CLU_030461_1_1_1"/>
<dbReference type="SUPFAM" id="SSF117281">
    <property type="entry name" value="Kelch motif"/>
    <property type="match status" value="1"/>
</dbReference>
<dbReference type="PANTHER" id="PTHR47435:SF4">
    <property type="entry name" value="KELCH REPEAT PROTEIN (AFU_ORTHOLOGUE AFUA_5G12780)"/>
    <property type="match status" value="1"/>
</dbReference>
<dbReference type="STRING" id="1237896.T0KXH4"/>
<dbReference type="InterPro" id="IPR015915">
    <property type="entry name" value="Kelch-typ_b-propeller"/>
</dbReference>
<protein>
    <submittedName>
        <fullName evidence="3">Kelch domain-containing protein</fullName>
    </submittedName>
</protein>
<dbReference type="PANTHER" id="PTHR47435">
    <property type="entry name" value="KELCH REPEAT PROTEIN (AFU_ORTHOLOGUE AFUA_5G12780)"/>
    <property type="match status" value="1"/>
</dbReference>
<dbReference type="Proteomes" id="UP000015530">
    <property type="component" value="Unassembled WGS sequence"/>
</dbReference>
<evidence type="ECO:0000313" key="4">
    <source>
        <dbReference type="Proteomes" id="UP000015530"/>
    </source>
</evidence>
<evidence type="ECO:0000256" key="2">
    <source>
        <dbReference type="ARBA" id="ARBA00023004"/>
    </source>
</evidence>
<evidence type="ECO:0000313" key="3">
    <source>
        <dbReference type="EMBL" id="EQB57163.1"/>
    </source>
</evidence>
<dbReference type="AlphaFoldDB" id="T0KXH4"/>
<dbReference type="EMBL" id="AMYD01000563">
    <property type="protein sequence ID" value="EQB57163.1"/>
    <property type="molecule type" value="Genomic_DNA"/>
</dbReference>